<comment type="caution">
    <text evidence="3">The sequence shown here is derived from an EMBL/GenBank/DDBJ whole genome shotgun (WGS) entry which is preliminary data.</text>
</comment>
<comment type="similarity">
    <text evidence="1">Belongs to the sulfatase family.</text>
</comment>
<protein>
    <recommendedName>
        <fullName evidence="2">N-sulphoglucosamine sulphohydrolase C-terminal domain-containing protein</fullName>
    </recommendedName>
</protein>
<dbReference type="Gene3D" id="3.40.720.10">
    <property type="entry name" value="Alkaline Phosphatase, subunit A"/>
    <property type="match status" value="1"/>
</dbReference>
<dbReference type="InterPro" id="IPR017850">
    <property type="entry name" value="Alkaline_phosphatase_core_sf"/>
</dbReference>
<evidence type="ECO:0000259" key="2">
    <source>
        <dbReference type="Pfam" id="PF16347"/>
    </source>
</evidence>
<dbReference type="SUPFAM" id="SSF53649">
    <property type="entry name" value="Alkaline phosphatase-like"/>
    <property type="match status" value="1"/>
</dbReference>
<reference evidence="3 4" key="1">
    <citation type="submission" date="2019-06" db="EMBL/GenBank/DDBJ databases">
        <title>Amycolatopsis alkalitolerans sp. nov., isolated from Gastrodia elata Blume.</title>
        <authorList>
            <person name="Narsing Rao M.P."/>
            <person name="Li W.J."/>
        </authorList>
    </citation>
    <scope>NUCLEOTIDE SEQUENCE [LARGE SCALE GENOMIC DNA]</scope>
    <source>
        <strain evidence="3 4">SYSUP0005</strain>
    </source>
</reference>
<dbReference type="Proteomes" id="UP000305546">
    <property type="component" value="Unassembled WGS sequence"/>
</dbReference>
<dbReference type="PANTHER" id="PTHR42693">
    <property type="entry name" value="ARYLSULFATASE FAMILY MEMBER"/>
    <property type="match status" value="1"/>
</dbReference>
<dbReference type="PANTHER" id="PTHR42693:SF43">
    <property type="entry name" value="BLL2667 PROTEIN"/>
    <property type="match status" value="1"/>
</dbReference>
<dbReference type="Gene3D" id="3.30.1120.10">
    <property type="match status" value="1"/>
</dbReference>
<keyword evidence="4" id="KW-1185">Reference proteome</keyword>
<organism evidence="3 4">
    <name type="scientific">Amycolatopsis alkalitolerans</name>
    <dbReference type="NCBI Taxonomy" id="2547244"/>
    <lineage>
        <taxon>Bacteria</taxon>
        <taxon>Bacillati</taxon>
        <taxon>Actinomycetota</taxon>
        <taxon>Actinomycetes</taxon>
        <taxon>Pseudonocardiales</taxon>
        <taxon>Pseudonocardiaceae</taxon>
        <taxon>Amycolatopsis</taxon>
    </lineage>
</organism>
<accession>A0A5C4M0Q9</accession>
<evidence type="ECO:0000313" key="4">
    <source>
        <dbReference type="Proteomes" id="UP000305546"/>
    </source>
</evidence>
<sequence>MLPHTQSALSTIRLRRYGPASSAMLRLSCEPSGSRAVDSGVIPAHSLTFAASVARPIDAMDEVGGPWTHNHYPAGWAQAGNTPFKYYKSYTFSGGIRTPLIVKPPAGISSVPGVRDQFHHVIDLAPTLLDLAAVTPPRTYRGVPQMELHGVSLRYTFDSPQAPSTRDRQYFETAGQRGLWRAGWKVLTKHESGTPYDEDRWELYQVDTDRAETRDLAAEHPGLVKELVETWWADAERYHVLPLDDRGRDRAAATDPAARGRTYFRFLPGTRALNRVLGPDFAARSFRVTAHVGRAGAGVLLAHGRRAAGFSLYVQENRLWFDYNLAGRHTLIRSDRPVPPGESALAVELARDGEGADATLLIDSRPAGRAHLDRTLPGGFGCLSTQAGHNSPSPVSPRYDSPYRFTGTLHHVEIHLAPDQADTTGDEWLGALQRD</sequence>
<dbReference type="EMBL" id="VDFW01000016">
    <property type="protein sequence ID" value="TNC24091.1"/>
    <property type="molecule type" value="Genomic_DNA"/>
</dbReference>
<dbReference type="InterPro" id="IPR032506">
    <property type="entry name" value="SGSH_C"/>
</dbReference>
<evidence type="ECO:0000256" key="1">
    <source>
        <dbReference type="ARBA" id="ARBA00008779"/>
    </source>
</evidence>
<dbReference type="InterPro" id="IPR050738">
    <property type="entry name" value="Sulfatase"/>
</dbReference>
<dbReference type="Pfam" id="PF16347">
    <property type="entry name" value="SGSH_C"/>
    <property type="match status" value="1"/>
</dbReference>
<feature type="domain" description="N-sulphoglucosamine sulphohydrolase C-terminal" evidence="2">
    <location>
        <begin position="87"/>
        <end position="218"/>
    </location>
</feature>
<proteinExistence type="inferred from homology"/>
<evidence type="ECO:0000313" key="3">
    <source>
        <dbReference type="EMBL" id="TNC24091.1"/>
    </source>
</evidence>
<gene>
    <name evidence="3" type="ORF">FG385_18625</name>
</gene>
<dbReference type="AlphaFoldDB" id="A0A5C4M0Q9"/>
<name>A0A5C4M0Q9_9PSEU</name>